<sequence>MKQIASRSPVNKTASMVTQKGIHFEPKSKRNWVHEHWDVRPQTIPVPRHIKDRTGQKHGTIEVVGLLDLQKNRKGNKWLVRCLCGSYESRRALTLNKKSDDDCCQYCKDKRHLRRNEEYRRLGYNLPASLGREEDKHEQA</sequence>
<dbReference type="AlphaFoldDB" id="A0A6M3XM73"/>
<dbReference type="EMBL" id="MT144758">
    <property type="protein sequence ID" value="QJH98919.1"/>
    <property type="molecule type" value="Genomic_DNA"/>
</dbReference>
<reference evidence="1" key="1">
    <citation type="submission" date="2020-03" db="EMBL/GenBank/DDBJ databases">
        <title>The deep terrestrial virosphere.</title>
        <authorList>
            <person name="Holmfeldt K."/>
            <person name="Nilsson E."/>
            <person name="Simone D."/>
            <person name="Lopez-Fernandez M."/>
            <person name="Wu X."/>
            <person name="de Brujin I."/>
            <person name="Lundin D."/>
            <person name="Andersson A."/>
            <person name="Bertilsson S."/>
            <person name="Dopson M."/>
        </authorList>
    </citation>
    <scope>NUCLEOTIDE SEQUENCE</scope>
    <source>
        <strain evidence="1">TM448B01424</strain>
    </source>
</reference>
<proteinExistence type="predicted"/>
<name>A0A6M3XM73_9ZZZZ</name>
<protein>
    <submittedName>
        <fullName evidence="1">Uncharacterized protein</fullName>
    </submittedName>
</protein>
<gene>
    <name evidence="1" type="ORF">TM448B01424_0015</name>
</gene>
<accession>A0A6M3XM73</accession>
<evidence type="ECO:0000313" key="1">
    <source>
        <dbReference type="EMBL" id="QJH98919.1"/>
    </source>
</evidence>
<organism evidence="1">
    <name type="scientific">viral metagenome</name>
    <dbReference type="NCBI Taxonomy" id="1070528"/>
    <lineage>
        <taxon>unclassified sequences</taxon>
        <taxon>metagenomes</taxon>
        <taxon>organismal metagenomes</taxon>
    </lineage>
</organism>